<comment type="catalytic activity">
    <reaction evidence="11">
        <text>pyranose + acceptor = pyranos-2,3-diulose + reduced acceptor.</text>
        <dbReference type="EC" id="1.1.99.29"/>
    </reaction>
</comment>
<evidence type="ECO:0000256" key="8">
    <source>
        <dbReference type="ARBA" id="ARBA00022827"/>
    </source>
</evidence>
<dbReference type="Proteomes" id="UP000559027">
    <property type="component" value="Unassembled WGS sequence"/>
</dbReference>
<dbReference type="PANTHER" id="PTHR11552">
    <property type="entry name" value="GLUCOSE-METHANOL-CHOLINE GMC OXIDOREDUCTASE"/>
    <property type="match status" value="1"/>
</dbReference>
<evidence type="ECO:0000259" key="18">
    <source>
        <dbReference type="PROSITE" id="PS00624"/>
    </source>
</evidence>
<dbReference type="InterPro" id="IPR012132">
    <property type="entry name" value="GMC_OxRdtase"/>
</dbReference>
<keyword evidence="17" id="KW-0732">Signal</keyword>
<comment type="subcellular location">
    <subcellularLocation>
        <location evidence="2">Secreted</location>
    </subcellularLocation>
</comment>
<evidence type="ECO:0000256" key="6">
    <source>
        <dbReference type="ARBA" id="ARBA00022525"/>
    </source>
</evidence>
<feature type="signal peptide" evidence="17">
    <location>
        <begin position="1"/>
        <end position="28"/>
    </location>
</feature>
<evidence type="ECO:0000256" key="3">
    <source>
        <dbReference type="ARBA" id="ARBA00010790"/>
    </source>
</evidence>
<dbReference type="PROSITE" id="PS00624">
    <property type="entry name" value="GMC_OXRED_2"/>
    <property type="match status" value="1"/>
</dbReference>
<evidence type="ECO:0000256" key="11">
    <source>
        <dbReference type="ARBA" id="ARBA00034010"/>
    </source>
</evidence>
<dbReference type="Gene3D" id="3.50.50.60">
    <property type="entry name" value="FAD/NAD(P)-binding domain"/>
    <property type="match status" value="1"/>
</dbReference>
<comment type="catalytic activity">
    <reaction evidence="10">
        <text>pyranose + acceptor = pyranos-2-ulose + reduced acceptor.</text>
        <dbReference type="EC" id="1.1.99.29"/>
    </reaction>
</comment>
<dbReference type="InterPro" id="IPR036188">
    <property type="entry name" value="FAD/NAD-bd_sf"/>
</dbReference>
<comment type="subunit">
    <text evidence="4">Monomer.</text>
</comment>
<evidence type="ECO:0000256" key="4">
    <source>
        <dbReference type="ARBA" id="ARBA00011245"/>
    </source>
</evidence>
<feature type="binding site" evidence="16">
    <location>
        <position position="310"/>
    </location>
    <ligand>
        <name>FAD</name>
        <dbReference type="ChEBI" id="CHEBI:57692"/>
    </ligand>
</feature>
<name>A0A8H5G6I7_9AGAR</name>
<evidence type="ECO:0000313" key="20">
    <source>
        <dbReference type="Proteomes" id="UP000559027"/>
    </source>
</evidence>
<comment type="catalytic activity">
    <reaction evidence="12">
        <text>pyranose + acceptor = pyranos-3-ulose + reduced acceptor.</text>
        <dbReference type="EC" id="1.1.99.29"/>
    </reaction>
</comment>
<feature type="active site" description="Proton donor" evidence="15">
    <location>
        <position position="593"/>
    </location>
</feature>
<dbReference type="SUPFAM" id="SSF51905">
    <property type="entry name" value="FAD/NAD(P)-binding domain"/>
    <property type="match status" value="1"/>
</dbReference>
<sequence>MLRRRFTRQLSALALFAISLVSFRRARALPLGPRNKFLWISTITMAFMLRQIMQSTSSKLVTDHSKIGKKVGDTKNVDFDEYDFVIVGGGTAGCVLAARLTEDPSVRVLVLESGGSGRSLMFTRIPIAFALLLRTKHVYQLYTEPQSDAKKQRKFWPRARMLGGCSSINAEMAQYGSPQDYDEWGKIINDEAWSWKNLSKYFSKFERYEDDARYPDVNSGIKGKGPVRVGYFSDLQNVCRDFVQACTKIGVPLCHDFNTHAGTKGVNRMSESFSVTYIDENRTRVSAETAYLTEDVLNRPNLKIAINATVTKILFEKNGDETKAIGVEFAKTKNGQRYTVRAKKEVLVTAGAIHSPHILMLSGVGPADHLKSKNIPVVRDLPGVGANLADHPVVDLYFKDKHNKSVKHVKPTTIGDIPKFLGSLFEYLLHKSGPLTGNVGEAAAFIRTDDPSLFPDSDFKNKVKDTTSGENGPDLEIFISPMGYKEHARYIFPMHTFSVHCCLVRPASKGTLTLKTTNPFDLPAVDPKYLSAPEDIEKIRRGLRFILKVAKQEPLSGHVDYTYKNKLLDTDREKATDEELEEIIRERVETLYHPACTCRMAPEADKGVVDSHLKVYGIKGLRVADASVFPEIVSGHTTGACYAIAEHAADIIKAEYNLNSKA</sequence>
<evidence type="ECO:0000256" key="15">
    <source>
        <dbReference type="PIRSR" id="PIRSR000137-1"/>
    </source>
</evidence>
<comment type="caution">
    <text evidence="19">The sequence shown here is derived from an EMBL/GenBank/DDBJ whole genome shotgun (WGS) entry which is preliminary data.</text>
</comment>
<keyword evidence="8 16" id="KW-0274">FAD</keyword>
<feature type="chain" id="PRO_5034477366" description="pyranose dehydrogenase (acceptor)" evidence="17">
    <location>
        <begin position="29"/>
        <end position="662"/>
    </location>
</feature>
<dbReference type="InterPro" id="IPR000172">
    <property type="entry name" value="GMC_OxRdtase_N"/>
</dbReference>
<dbReference type="GO" id="GO:0033718">
    <property type="term" value="F:pyranose dehydrogenase (acceptor) activity"/>
    <property type="evidence" value="ECO:0007669"/>
    <property type="project" value="UniProtKB-EC"/>
</dbReference>
<evidence type="ECO:0000256" key="2">
    <source>
        <dbReference type="ARBA" id="ARBA00004613"/>
    </source>
</evidence>
<dbReference type="Pfam" id="PF05199">
    <property type="entry name" value="GMC_oxred_C"/>
    <property type="match status" value="1"/>
</dbReference>
<evidence type="ECO:0000313" key="19">
    <source>
        <dbReference type="EMBL" id="KAF5359252.1"/>
    </source>
</evidence>
<reference evidence="19 20" key="1">
    <citation type="journal article" date="2020" name="ISME J.">
        <title>Uncovering the hidden diversity of litter-decomposition mechanisms in mushroom-forming fungi.</title>
        <authorList>
            <person name="Floudas D."/>
            <person name="Bentzer J."/>
            <person name="Ahren D."/>
            <person name="Johansson T."/>
            <person name="Persson P."/>
            <person name="Tunlid A."/>
        </authorList>
    </citation>
    <scope>NUCLEOTIDE SEQUENCE [LARGE SCALE GENOMIC DNA]</scope>
    <source>
        <strain evidence="19 20">CBS 146.42</strain>
    </source>
</reference>
<feature type="domain" description="Glucose-methanol-choline oxidoreductase N-terminal" evidence="18">
    <location>
        <begin position="351"/>
        <end position="365"/>
    </location>
</feature>
<dbReference type="Pfam" id="PF00732">
    <property type="entry name" value="GMC_oxred_N"/>
    <property type="match status" value="1"/>
</dbReference>
<dbReference type="SUPFAM" id="SSF54373">
    <property type="entry name" value="FAD-linked reductases, C-terminal domain"/>
    <property type="match status" value="1"/>
</dbReference>
<evidence type="ECO:0000256" key="1">
    <source>
        <dbReference type="ARBA" id="ARBA00001974"/>
    </source>
</evidence>
<feature type="active site" description="Proton acceptor" evidence="15">
    <location>
        <position position="636"/>
    </location>
</feature>
<comment type="function">
    <text evidence="9">Catalyzes the single-oxidation or sequential double oxidation reaction of carbohydrates primarily at carbon-2 and/or carbon-3 with the concomitant reduction of the flavin. The enzyme exhibits a broad sugar substrate specificity, oxidizing different aldopyranoses to the corresponding C-1, C-2, C-3 or C-1,2, C-2,3 and C-3,4 (di)dehydro sugars with substrate-specific regioselectivity. Accepts only a narrow range of electron acceptors such as substituted benzoquinones and complexed metal ions and reacts extremely slowly with O(2) as acceptor. May play a role in the natural recycling of plant matter by oxidizing all major monosaccharides in lignocellulose and by reducing quinone compounds or reactive radical species generated during lignin depolymerization.</text>
</comment>
<evidence type="ECO:0000256" key="5">
    <source>
        <dbReference type="ARBA" id="ARBA00013177"/>
    </source>
</evidence>
<dbReference type="EC" id="1.1.99.29" evidence="5"/>
<dbReference type="OrthoDB" id="269227at2759"/>
<dbReference type="GO" id="GO:0005576">
    <property type="term" value="C:extracellular region"/>
    <property type="evidence" value="ECO:0007669"/>
    <property type="project" value="UniProtKB-SubCell"/>
</dbReference>
<proteinExistence type="inferred from homology"/>
<dbReference type="PANTHER" id="PTHR11552:SF147">
    <property type="entry name" value="CHOLINE DEHYDROGENASE, MITOCHONDRIAL"/>
    <property type="match status" value="1"/>
</dbReference>
<gene>
    <name evidence="19" type="ORF">D9756_003095</name>
</gene>
<evidence type="ECO:0000256" key="16">
    <source>
        <dbReference type="PIRSR" id="PIRSR000137-2"/>
    </source>
</evidence>
<evidence type="ECO:0000256" key="10">
    <source>
        <dbReference type="ARBA" id="ARBA00033986"/>
    </source>
</evidence>
<dbReference type="Gene3D" id="3.30.560.10">
    <property type="entry name" value="Glucose Oxidase, domain 3"/>
    <property type="match status" value="1"/>
</dbReference>
<accession>A0A8H5G6I7</accession>
<comment type="cofactor">
    <cofactor evidence="1 16">
        <name>FAD</name>
        <dbReference type="ChEBI" id="CHEBI:57692"/>
    </cofactor>
</comment>
<dbReference type="GO" id="GO:0050660">
    <property type="term" value="F:flavin adenine dinucleotide binding"/>
    <property type="evidence" value="ECO:0007669"/>
    <property type="project" value="InterPro"/>
</dbReference>
<dbReference type="PIRSF" id="PIRSF000137">
    <property type="entry name" value="Alcohol_oxidase"/>
    <property type="match status" value="1"/>
</dbReference>
<dbReference type="EMBL" id="JAACJO010000004">
    <property type="protein sequence ID" value="KAF5359252.1"/>
    <property type="molecule type" value="Genomic_DNA"/>
</dbReference>
<dbReference type="AlphaFoldDB" id="A0A8H5G6I7"/>
<dbReference type="InterPro" id="IPR007867">
    <property type="entry name" value="GMC_OxRtase_C"/>
</dbReference>
<evidence type="ECO:0000256" key="9">
    <source>
        <dbReference type="ARBA" id="ARBA00024699"/>
    </source>
</evidence>
<protein>
    <recommendedName>
        <fullName evidence="5">pyranose dehydrogenase (acceptor)</fullName>
        <ecNumber evidence="5">1.1.99.29</ecNumber>
    </recommendedName>
</protein>
<comment type="similarity">
    <text evidence="3">Belongs to the GMC oxidoreductase family.</text>
</comment>
<evidence type="ECO:0000256" key="13">
    <source>
        <dbReference type="ARBA" id="ARBA00034050"/>
    </source>
</evidence>
<keyword evidence="7" id="KW-0285">Flavoprotein</keyword>
<comment type="catalytic activity">
    <reaction evidence="14">
        <text>a pyranoside + acceptor = a pyranosid-3,4-diulose + reduced acceptor.</text>
        <dbReference type="EC" id="1.1.99.29"/>
    </reaction>
</comment>
<comment type="catalytic activity">
    <reaction evidence="13">
        <text>a pyranoside + acceptor = a pyranosid-3-ulose + reduced acceptor.</text>
        <dbReference type="EC" id="1.1.99.29"/>
    </reaction>
</comment>
<organism evidence="19 20">
    <name type="scientific">Leucocoprinus leucothites</name>
    <dbReference type="NCBI Taxonomy" id="201217"/>
    <lineage>
        <taxon>Eukaryota</taxon>
        <taxon>Fungi</taxon>
        <taxon>Dikarya</taxon>
        <taxon>Basidiomycota</taxon>
        <taxon>Agaricomycotina</taxon>
        <taxon>Agaricomycetes</taxon>
        <taxon>Agaricomycetidae</taxon>
        <taxon>Agaricales</taxon>
        <taxon>Agaricineae</taxon>
        <taxon>Agaricaceae</taxon>
        <taxon>Leucocoprinus</taxon>
    </lineage>
</organism>
<keyword evidence="6" id="KW-0964">Secreted</keyword>
<evidence type="ECO:0000256" key="7">
    <source>
        <dbReference type="ARBA" id="ARBA00022630"/>
    </source>
</evidence>
<evidence type="ECO:0000256" key="17">
    <source>
        <dbReference type="SAM" id="SignalP"/>
    </source>
</evidence>
<evidence type="ECO:0000256" key="12">
    <source>
        <dbReference type="ARBA" id="ARBA00034029"/>
    </source>
</evidence>
<keyword evidence="20" id="KW-1185">Reference proteome</keyword>
<evidence type="ECO:0000256" key="14">
    <source>
        <dbReference type="ARBA" id="ARBA00034059"/>
    </source>
</evidence>